<dbReference type="OMA" id="NYVNERQ"/>
<comment type="caution">
    <text evidence="1">The sequence shown here is derived from an EMBL/GenBank/DDBJ whole genome shotgun (WGS) entry which is preliminary data.</text>
</comment>
<evidence type="ECO:0000313" key="2">
    <source>
        <dbReference type="Proteomes" id="UP000688137"/>
    </source>
</evidence>
<organism evidence="1 2">
    <name type="scientific">Paramecium primaurelia</name>
    <dbReference type="NCBI Taxonomy" id="5886"/>
    <lineage>
        <taxon>Eukaryota</taxon>
        <taxon>Sar</taxon>
        <taxon>Alveolata</taxon>
        <taxon>Ciliophora</taxon>
        <taxon>Intramacronucleata</taxon>
        <taxon>Oligohymenophorea</taxon>
        <taxon>Peniculida</taxon>
        <taxon>Parameciidae</taxon>
        <taxon>Paramecium</taxon>
    </lineage>
</organism>
<accession>A0A8S1LQ47</accession>
<evidence type="ECO:0000313" key="1">
    <source>
        <dbReference type="EMBL" id="CAD8068959.1"/>
    </source>
</evidence>
<dbReference type="EMBL" id="CAJJDM010000043">
    <property type="protein sequence ID" value="CAD8068959.1"/>
    <property type="molecule type" value="Genomic_DNA"/>
</dbReference>
<dbReference type="Proteomes" id="UP000688137">
    <property type="component" value="Unassembled WGS sequence"/>
</dbReference>
<keyword evidence="2" id="KW-1185">Reference proteome</keyword>
<dbReference type="AlphaFoldDB" id="A0A8S1LQ47"/>
<sequence>MLSQKSNRRFVPNQLSDNYQIIDRRMDVESSHSNHQTKIKQSRNFEKFDTLCSIENLKFIQICNKDGMVQEDNLLSPQRKSYLNTRTPYHKVLRMKQQCNRLHKSKSQIEAANVIQDIVRIRRRSEYERASDKLVRLSTLYPTTFVAQHLQQKAIRKNEMRKKSIFKRMSSILIKHSNNIKTQSSLGASQLQKLDESPIKLEEKSPTIIIRQFELQLGQMRESQELLCNMQNSEKYIQFQEELKRYSQSLNNSPVAKRTLKKQQTEQNSDQPKVVLNLSKKQRKTFTSIQNYVNERQQSIKTNQISKMMDQVQLQYHQLQSLTETDSSSPIKLRTAFTTRNINHIKSLSNLPDIRESATQRSITNRNQKLVEKVKNIYIFSPQKKKVQFEKIKL</sequence>
<gene>
    <name evidence="1" type="ORF">PPRIM_AZ9-3.1.T0430124</name>
</gene>
<name>A0A8S1LQ47_PARPR</name>
<reference evidence="1" key="1">
    <citation type="submission" date="2021-01" db="EMBL/GenBank/DDBJ databases">
        <authorList>
            <consortium name="Genoscope - CEA"/>
            <person name="William W."/>
        </authorList>
    </citation>
    <scope>NUCLEOTIDE SEQUENCE</scope>
</reference>
<protein>
    <submittedName>
        <fullName evidence="1">Uncharacterized protein</fullName>
    </submittedName>
</protein>
<proteinExistence type="predicted"/>